<dbReference type="RefSeq" id="XP_007920886.1">
    <property type="nucleotide sequence ID" value="XM_007922695.1"/>
</dbReference>
<protein>
    <submittedName>
        <fullName evidence="1">Uncharacterized protein</fullName>
    </submittedName>
</protein>
<dbReference type="Proteomes" id="UP000016932">
    <property type="component" value="Unassembled WGS sequence"/>
</dbReference>
<dbReference type="VEuPathDB" id="FungiDB:MYCFIDRAFT_205681"/>
<dbReference type="HOGENOM" id="CLU_2224361_0_0_1"/>
<dbReference type="KEGG" id="pfj:MYCFIDRAFT_205681"/>
<accession>N1Q991</accession>
<reference evidence="1 2" key="1">
    <citation type="journal article" date="2012" name="PLoS Pathog.">
        <title>Diverse lifestyles and strategies of plant pathogenesis encoded in the genomes of eighteen Dothideomycetes fungi.</title>
        <authorList>
            <person name="Ohm R.A."/>
            <person name="Feau N."/>
            <person name="Henrissat B."/>
            <person name="Schoch C.L."/>
            <person name="Horwitz B.A."/>
            <person name="Barry K.W."/>
            <person name="Condon B.J."/>
            <person name="Copeland A.C."/>
            <person name="Dhillon B."/>
            <person name="Glaser F."/>
            <person name="Hesse C.N."/>
            <person name="Kosti I."/>
            <person name="LaButti K."/>
            <person name="Lindquist E.A."/>
            <person name="Lucas S."/>
            <person name="Salamov A.A."/>
            <person name="Bradshaw R.E."/>
            <person name="Ciuffetti L."/>
            <person name="Hamelin R.C."/>
            <person name="Kema G.H.J."/>
            <person name="Lawrence C."/>
            <person name="Scott J.A."/>
            <person name="Spatafora J.W."/>
            <person name="Turgeon B.G."/>
            <person name="de Wit P.J.G.M."/>
            <person name="Zhong S."/>
            <person name="Goodwin S.B."/>
            <person name="Grigoriev I.V."/>
        </authorList>
    </citation>
    <scope>NUCLEOTIDE SEQUENCE [LARGE SCALE GENOMIC DNA]</scope>
    <source>
        <strain evidence="1 2">CIRAD86</strain>
    </source>
</reference>
<sequence length="106" mass="12448">MGMWWWSVAVPVYEESRKRNFFQLSNTWPFVVNYEWQSQRCRWREAKDSVPLRHEERAARLISGCRRLLTSSGLEGIILQARMRQGSKARSVFLSQVAATLLNLFA</sequence>
<organism evidence="1 2">
    <name type="scientific">Pseudocercospora fijiensis (strain CIRAD86)</name>
    <name type="common">Black leaf streak disease fungus</name>
    <name type="synonym">Mycosphaerella fijiensis</name>
    <dbReference type="NCBI Taxonomy" id="383855"/>
    <lineage>
        <taxon>Eukaryota</taxon>
        <taxon>Fungi</taxon>
        <taxon>Dikarya</taxon>
        <taxon>Ascomycota</taxon>
        <taxon>Pezizomycotina</taxon>
        <taxon>Dothideomycetes</taxon>
        <taxon>Dothideomycetidae</taxon>
        <taxon>Mycosphaerellales</taxon>
        <taxon>Mycosphaerellaceae</taxon>
        <taxon>Pseudocercospora</taxon>
    </lineage>
</organism>
<dbReference type="EMBL" id="KB446555">
    <property type="protein sequence ID" value="EME87462.1"/>
    <property type="molecule type" value="Genomic_DNA"/>
</dbReference>
<dbReference type="GeneID" id="19336419"/>
<keyword evidence="2" id="KW-1185">Reference proteome</keyword>
<evidence type="ECO:0000313" key="2">
    <source>
        <dbReference type="Proteomes" id="UP000016932"/>
    </source>
</evidence>
<evidence type="ECO:0000313" key="1">
    <source>
        <dbReference type="EMBL" id="EME87462.1"/>
    </source>
</evidence>
<dbReference type="AlphaFoldDB" id="N1Q991"/>
<proteinExistence type="predicted"/>
<name>N1Q991_PSEFD</name>
<gene>
    <name evidence="1" type="ORF">MYCFIDRAFT_205681</name>
</gene>